<dbReference type="GO" id="GO:0003727">
    <property type="term" value="F:single-stranded RNA binding"/>
    <property type="evidence" value="ECO:0007669"/>
    <property type="project" value="InterPro"/>
</dbReference>
<dbReference type="PROSITE" id="PS50889">
    <property type="entry name" value="S4"/>
    <property type="match status" value="1"/>
</dbReference>
<evidence type="ECO:0000256" key="4">
    <source>
        <dbReference type="PROSITE-ProRule" id="PRU00182"/>
    </source>
</evidence>
<dbReference type="Gene3D" id="3.10.290.10">
    <property type="entry name" value="RNA-binding S4 domain"/>
    <property type="match status" value="1"/>
</dbReference>
<reference evidence="7 8" key="1">
    <citation type="submission" date="2019-06" db="EMBL/GenBank/DDBJ databases">
        <title>Aeromicrobium sp. nov., isolated from a maize field.</title>
        <authorList>
            <person name="Lin S.-Y."/>
            <person name="Tsai C.-F."/>
            <person name="Young C.-C."/>
        </authorList>
    </citation>
    <scope>NUCLEOTIDE SEQUENCE [LARGE SCALE GENOMIC DNA]</scope>
    <source>
        <strain evidence="7 8">CC-CFT486</strain>
    </source>
</reference>
<dbReference type="OrthoDB" id="9797176at2"/>
<dbReference type="SMART" id="SM00363">
    <property type="entry name" value="S4"/>
    <property type="match status" value="1"/>
</dbReference>
<evidence type="ECO:0000256" key="2">
    <source>
        <dbReference type="ARBA" id="ARBA00022884"/>
    </source>
</evidence>
<dbReference type="GO" id="GO:0003677">
    <property type="term" value="F:DNA binding"/>
    <property type="evidence" value="ECO:0007669"/>
    <property type="project" value="UniProtKB-KW"/>
</dbReference>
<dbReference type="SUPFAM" id="SSF55174">
    <property type="entry name" value="Alpha-L RNA-binding motif"/>
    <property type="match status" value="1"/>
</dbReference>
<proteinExistence type="inferred from homology"/>
<feature type="compositionally biased region" description="Basic and acidic residues" evidence="5">
    <location>
        <begin position="81"/>
        <end position="103"/>
    </location>
</feature>
<name>A0A5C8NMG5_9ACTN</name>
<dbReference type="EMBL" id="VDUX01000001">
    <property type="protein sequence ID" value="TXL63044.1"/>
    <property type="molecule type" value="Genomic_DNA"/>
</dbReference>
<dbReference type="InterPro" id="IPR002942">
    <property type="entry name" value="S4_RNA-bd"/>
</dbReference>
<feature type="domain" description="RNA-binding S4" evidence="6">
    <location>
        <begin position="5"/>
        <end position="68"/>
    </location>
</feature>
<sequence length="121" mass="13207">MADTARADAWVWAVRLYKTRSAATAACRGGLVHVNGSRAKPAQPVHVGDRIEATTPGGQRVVVVQRVISKRVGAAVAAACFEDHSPPPPPRAERPVMPRRDPGAGRPTKRDRRRLDRFRGR</sequence>
<dbReference type="Pfam" id="PF01479">
    <property type="entry name" value="S4"/>
    <property type="match status" value="1"/>
</dbReference>
<evidence type="ECO:0000256" key="1">
    <source>
        <dbReference type="ARBA" id="ARBA00008396"/>
    </source>
</evidence>
<dbReference type="CDD" id="cd00165">
    <property type="entry name" value="S4"/>
    <property type="match status" value="1"/>
</dbReference>
<keyword evidence="3" id="KW-0238">DNA-binding</keyword>
<dbReference type="RefSeq" id="WP_147683299.1">
    <property type="nucleotide sequence ID" value="NZ_VDUX01000001.1"/>
</dbReference>
<dbReference type="AlphaFoldDB" id="A0A5C8NMG5"/>
<evidence type="ECO:0000259" key="6">
    <source>
        <dbReference type="SMART" id="SM00363"/>
    </source>
</evidence>
<dbReference type="InterPro" id="IPR036986">
    <property type="entry name" value="S4_RNA-bd_sf"/>
</dbReference>
<organism evidence="7 8">
    <name type="scientific">Aeromicrobium terrae</name>
    <dbReference type="NCBI Taxonomy" id="2498846"/>
    <lineage>
        <taxon>Bacteria</taxon>
        <taxon>Bacillati</taxon>
        <taxon>Actinomycetota</taxon>
        <taxon>Actinomycetes</taxon>
        <taxon>Propionibacteriales</taxon>
        <taxon>Nocardioidaceae</taxon>
        <taxon>Aeromicrobium</taxon>
    </lineage>
</organism>
<evidence type="ECO:0000256" key="5">
    <source>
        <dbReference type="SAM" id="MobiDB-lite"/>
    </source>
</evidence>
<comment type="similarity">
    <text evidence="1">Belongs to the HSP15 family.</text>
</comment>
<keyword evidence="8" id="KW-1185">Reference proteome</keyword>
<evidence type="ECO:0000313" key="7">
    <source>
        <dbReference type="EMBL" id="TXL63044.1"/>
    </source>
</evidence>
<dbReference type="InterPro" id="IPR025708">
    <property type="entry name" value="HSP15"/>
</dbReference>
<keyword evidence="2 4" id="KW-0694">RNA-binding</keyword>
<accession>A0A5C8NMG5</accession>
<dbReference type="GO" id="GO:0043023">
    <property type="term" value="F:ribosomal large subunit binding"/>
    <property type="evidence" value="ECO:0007669"/>
    <property type="project" value="InterPro"/>
</dbReference>
<dbReference type="GO" id="GO:0034605">
    <property type="term" value="P:cellular response to heat"/>
    <property type="evidence" value="ECO:0007669"/>
    <property type="project" value="InterPro"/>
</dbReference>
<evidence type="ECO:0000313" key="8">
    <source>
        <dbReference type="Proteomes" id="UP000321571"/>
    </source>
</evidence>
<gene>
    <name evidence="7" type="ORF">FHP06_02090</name>
</gene>
<dbReference type="Proteomes" id="UP000321571">
    <property type="component" value="Unassembled WGS sequence"/>
</dbReference>
<protein>
    <submittedName>
        <fullName evidence="7">RNA-binding S4 domain-containing protein</fullName>
    </submittedName>
</protein>
<comment type="caution">
    <text evidence="7">The sequence shown here is derived from an EMBL/GenBank/DDBJ whole genome shotgun (WGS) entry which is preliminary data.</text>
</comment>
<evidence type="ECO:0000256" key="3">
    <source>
        <dbReference type="ARBA" id="ARBA00023125"/>
    </source>
</evidence>
<dbReference type="PIRSF" id="PIRSF016821">
    <property type="entry name" value="HSP15"/>
    <property type="match status" value="1"/>
</dbReference>
<feature type="region of interest" description="Disordered" evidence="5">
    <location>
        <begin position="81"/>
        <end position="121"/>
    </location>
</feature>